<comment type="caution">
    <text evidence="3">The sequence shown here is derived from an EMBL/GenBank/DDBJ whole genome shotgun (WGS) entry which is preliminary data.</text>
</comment>
<dbReference type="RefSeq" id="WP_146865426.1">
    <property type="nucleotide sequence ID" value="NZ_BKAU01000005.1"/>
</dbReference>
<sequence length="378" mass="41445">MKLLSDYEEYLIYAKIAGSLSGREEAECEDLLRNNALAAEEYQRLLQKLPPEDVSSAFSRFKDPAKWPDSYRLTGVLRKVKSTSTLRRLSVAAAAALLLGIAGTWWLQNGPTGTKNAAPFEADGIRLTLSGGQQIDLSRNKGVINSGTAQLTNSGTSLQYASPAGTGAAMNKLVVPNGMTYQITLSDSTKIWLNAATRLDFPFAFAGNTREVTIEGEAYFEVAPMPGKPFFVHLPNSTVQVLGTRFNVNSYDTGTDQVALVEGAVRMKAGAQDLQLAPGRAGTYQAGKGLSENSFDQQKVLAWREGLFYFKNASMQEISRVIRRWYGLETRIDNAALQQRKFTGVIDKNQPVHIFQNNLKAISGIDSYLDAGNILHFK</sequence>
<proteinExistence type="predicted"/>
<organism evidence="3 4">
    <name type="scientific">Chitinophaga cymbidii</name>
    <dbReference type="NCBI Taxonomy" id="1096750"/>
    <lineage>
        <taxon>Bacteria</taxon>
        <taxon>Pseudomonadati</taxon>
        <taxon>Bacteroidota</taxon>
        <taxon>Chitinophagia</taxon>
        <taxon>Chitinophagales</taxon>
        <taxon>Chitinophagaceae</taxon>
        <taxon>Chitinophaga</taxon>
    </lineage>
</organism>
<dbReference type="Pfam" id="PF04773">
    <property type="entry name" value="FecR"/>
    <property type="match status" value="1"/>
</dbReference>
<dbReference type="InterPro" id="IPR006860">
    <property type="entry name" value="FecR"/>
</dbReference>
<dbReference type="InterPro" id="IPR012373">
    <property type="entry name" value="Ferrdict_sens_TM"/>
</dbReference>
<keyword evidence="4" id="KW-1185">Reference proteome</keyword>
<dbReference type="PANTHER" id="PTHR30273">
    <property type="entry name" value="PERIPLASMIC SIGNAL SENSOR AND SIGMA FACTOR ACTIVATOR FECR-RELATED"/>
    <property type="match status" value="1"/>
</dbReference>
<gene>
    <name evidence="3" type="ORF">CCY01nite_39030</name>
</gene>
<dbReference type="Gene3D" id="2.60.120.1440">
    <property type="match status" value="1"/>
</dbReference>
<dbReference type="EMBL" id="BKAU01000005">
    <property type="protein sequence ID" value="GEP97643.1"/>
    <property type="molecule type" value="Genomic_DNA"/>
</dbReference>
<reference evidence="3 4" key="1">
    <citation type="submission" date="2019-07" db="EMBL/GenBank/DDBJ databases">
        <title>Whole genome shotgun sequence of Chitinophaga cymbidii NBRC 109752.</title>
        <authorList>
            <person name="Hosoyama A."/>
            <person name="Uohara A."/>
            <person name="Ohji S."/>
            <person name="Ichikawa N."/>
        </authorList>
    </citation>
    <scope>NUCLEOTIDE SEQUENCE [LARGE SCALE GENOMIC DNA]</scope>
    <source>
        <strain evidence="3 4">NBRC 109752</strain>
    </source>
</reference>
<accession>A0A512RPL7</accession>
<dbReference type="Pfam" id="PF16344">
    <property type="entry name" value="FecR_C"/>
    <property type="match status" value="1"/>
</dbReference>
<evidence type="ECO:0000313" key="4">
    <source>
        <dbReference type="Proteomes" id="UP000321436"/>
    </source>
</evidence>
<dbReference type="OrthoDB" id="643697at2"/>
<dbReference type="InterPro" id="IPR032508">
    <property type="entry name" value="FecR_C"/>
</dbReference>
<dbReference type="AlphaFoldDB" id="A0A512RPL7"/>
<dbReference type="PANTHER" id="PTHR30273:SF2">
    <property type="entry name" value="PROTEIN FECR"/>
    <property type="match status" value="1"/>
</dbReference>
<evidence type="ECO:0000313" key="3">
    <source>
        <dbReference type="EMBL" id="GEP97643.1"/>
    </source>
</evidence>
<evidence type="ECO:0000259" key="2">
    <source>
        <dbReference type="Pfam" id="PF16344"/>
    </source>
</evidence>
<feature type="domain" description="FecR protein" evidence="1">
    <location>
        <begin position="175"/>
        <end position="266"/>
    </location>
</feature>
<protein>
    <submittedName>
        <fullName evidence="3">Iron dicitrate transporter FecR</fullName>
    </submittedName>
</protein>
<dbReference type="Gene3D" id="3.55.50.30">
    <property type="match status" value="1"/>
</dbReference>
<name>A0A512RPL7_9BACT</name>
<evidence type="ECO:0000259" key="1">
    <source>
        <dbReference type="Pfam" id="PF04773"/>
    </source>
</evidence>
<dbReference type="GO" id="GO:0016989">
    <property type="term" value="F:sigma factor antagonist activity"/>
    <property type="evidence" value="ECO:0007669"/>
    <property type="project" value="TreeGrafter"/>
</dbReference>
<feature type="domain" description="Protein FecR C-terminal" evidence="2">
    <location>
        <begin position="308"/>
        <end position="365"/>
    </location>
</feature>
<dbReference type="Proteomes" id="UP000321436">
    <property type="component" value="Unassembled WGS sequence"/>
</dbReference>